<dbReference type="PROSITE" id="PS51406">
    <property type="entry name" value="FIBRINOGEN_C_2"/>
    <property type="match status" value="1"/>
</dbReference>
<evidence type="ECO:0000256" key="1">
    <source>
        <dbReference type="SAM" id="MobiDB-lite"/>
    </source>
</evidence>
<name>A0A3R7PNQ2_PENVA</name>
<evidence type="ECO:0000313" key="4">
    <source>
        <dbReference type="Proteomes" id="UP000283509"/>
    </source>
</evidence>
<dbReference type="SUPFAM" id="SSF56496">
    <property type="entry name" value="Fibrinogen C-terminal domain-like"/>
    <property type="match status" value="2"/>
</dbReference>
<dbReference type="SMART" id="SM00186">
    <property type="entry name" value="FBG"/>
    <property type="match status" value="1"/>
</dbReference>
<organism evidence="3 4">
    <name type="scientific">Penaeus vannamei</name>
    <name type="common">Whiteleg shrimp</name>
    <name type="synonym">Litopenaeus vannamei</name>
    <dbReference type="NCBI Taxonomy" id="6689"/>
    <lineage>
        <taxon>Eukaryota</taxon>
        <taxon>Metazoa</taxon>
        <taxon>Ecdysozoa</taxon>
        <taxon>Arthropoda</taxon>
        <taxon>Crustacea</taxon>
        <taxon>Multicrustacea</taxon>
        <taxon>Malacostraca</taxon>
        <taxon>Eumalacostraca</taxon>
        <taxon>Eucarida</taxon>
        <taxon>Decapoda</taxon>
        <taxon>Dendrobranchiata</taxon>
        <taxon>Penaeoidea</taxon>
        <taxon>Penaeidae</taxon>
        <taxon>Penaeus</taxon>
    </lineage>
</organism>
<dbReference type="Proteomes" id="UP000283509">
    <property type="component" value="Unassembled WGS sequence"/>
</dbReference>
<dbReference type="AlphaFoldDB" id="A0A3R7PNQ2"/>
<feature type="region of interest" description="Disordered" evidence="1">
    <location>
        <begin position="232"/>
        <end position="263"/>
    </location>
</feature>
<dbReference type="InterPro" id="IPR036056">
    <property type="entry name" value="Fibrinogen-like_C"/>
</dbReference>
<dbReference type="PANTHER" id="PTHR19143:SF327">
    <property type="entry name" value="FI21813P1-RELATED"/>
    <property type="match status" value="1"/>
</dbReference>
<accession>A0A3R7PNQ2</accession>
<proteinExistence type="predicted"/>
<dbReference type="GO" id="GO:0005615">
    <property type="term" value="C:extracellular space"/>
    <property type="evidence" value="ECO:0007669"/>
    <property type="project" value="TreeGrafter"/>
</dbReference>
<evidence type="ECO:0000259" key="2">
    <source>
        <dbReference type="PROSITE" id="PS51406"/>
    </source>
</evidence>
<feature type="domain" description="Fibrinogen C-terminal" evidence="2">
    <location>
        <begin position="100"/>
        <end position="202"/>
    </location>
</feature>
<dbReference type="Gene3D" id="3.90.215.10">
    <property type="entry name" value="Gamma Fibrinogen, chain A, domain 1"/>
    <property type="match status" value="1"/>
</dbReference>
<dbReference type="Pfam" id="PF00147">
    <property type="entry name" value="Fibrinogen_C"/>
    <property type="match status" value="1"/>
</dbReference>
<dbReference type="PANTHER" id="PTHR19143">
    <property type="entry name" value="FIBRINOGEN/TENASCIN/ANGIOPOEITIN"/>
    <property type="match status" value="1"/>
</dbReference>
<comment type="caution">
    <text evidence="3">The sequence shown here is derived from an EMBL/GenBank/DDBJ whole genome shotgun (WGS) entry which is preliminary data.</text>
</comment>
<dbReference type="NCBIfam" id="NF040941">
    <property type="entry name" value="GGGWT_bact"/>
    <property type="match status" value="1"/>
</dbReference>
<protein>
    <submittedName>
        <fullName evidence="3">Ficolin-1</fullName>
    </submittedName>
</protein>
<dbReference type="OrthoDB" id="6345539at2759"/>
<reference evidence="3 4" key="2">
    <citation type="submission" date="2019-01" db="EMBL/GenBank/DDBJ databases">
        <title>The decoding of complex shrimp genome reveals the adaptation for benthos swimmer, frequently molting mechanism and breeding impact on genome.</title>
        <authorList>
            <person name="Sun Y."/>
            <person name="Gao Y."/>
            <person name="Yu Y."/>
        </authorList>
    </citation>
    <scope>NUCLEOTIDE SEQUENCE [LARGE SCALE GENOMIC DNA]</scope>
    <source>
        <tissue evidence="3">Muscle</tissue>
    </source>
</reference>
<dbReference type="InterPro" id="IPR050373">
    <property type="entry name" value="Fibrinogen_C-term_domain"/>
</dbReference>
<dbReference type="InterPro" id="IPR002181">
    <property type="entry name" value="Fibrinogen_a/b/g_C_dom"/>
</dbReference>
<reference evidence="3 4" key="1">
    <citation type="submission" date="2018-04" db="EMBL/GenBank/DDBJ databases">
        <authorList>
            <person name="Zhang X."/>
            <person name="Yuan J."/>
            <person name="Li F."/>
            <person name="Xiang J."/>
        </authorList>
    </citation>
    <scope>NUCLEOTIDE SEQUENCE [LARGE SCALE GENOMIC DNA]</scope>
    <source>
        <tissue evidence="3">Muscle</tissue>
    </source>
</reference>
<sequence length="308" mass="34246">MPVTKEVGGAKSRAVTRHPQVAVELAPSLREEDANVNIEWPGDVHVKAQGKTLIVLLGEDNENIKVNINATLIDGDSGLVPVTPAPTVAPTPAPTAPPPQLPVISEKNCLDIKNNNFQLSGIYVVAPYDCCPDKHVSVYCDMDTDGGGWTVIQRRDQFDNQIGFFRGWDEYVSGFGKLRKLARLDNIHALTNQTNYEIRFDLFGATLGEVRSVPGQVEGVQLRAEDRRLLGQRGRRHELPQRHGLHRQGQPRPQRVSGEVQGGVVDSAKPERSNLAGPHNDVGVGVNWYEWRRLRYSLKFSEMKIRPK</sequence>
<dbReference type="EMBL" id="QCYY01001464">
    <property type="protein sequence ID" value="ROT77852.1"/>
    <property type="molecule type" value="Genomic_DNA"/>
</dbReference>
<evidence type="ECO:0000313" key="3">
    <source>
        <dbReference type="EMBL" id="ROT77852.1"/>
    </source>
</evidence>
<gene>
    <name evidence="3" type="ORF">C7M84_003450</name>
</gene>
<keyword evidence="4" id="KW-1185">Reference proteome</keyword>
<dbReference type="InterPro" id="IPR014716">
    <property type="entry name" value="Fibrinogen_a/b/g_C_1"/>
</dbReference>